<evidence type="ECO:0000313" key="2">
    <source>
        <dbReference type="EMBL" id="CAD2216912.1"/>
    </source>
</evidence>
<evidence type="ECO:0000313" key="3">
    <source>
        <dbReference type="Proteomes" id="UP000515908"/>
    </source>
</evidence>
<accession>A0A7G2CFJ0</accession>
<dbReference type="AlphaFoldDB" id="A0A7G2CFJ0"/>
<reference evidence="2 3" key="1">
    <citation type="submission" date="2020-08" db="EMBL/GenBank/DDBJ databases">
        <authorList>
            <person name="Newling K."/>
            <person name="Davey J."/>
            <person name="Forrester S."/>
        </authorList>
    </citation>
    <scope>NUCLEOTIDE SEQUENCE [LARGE SCALE GENOMIC DNA]</scope>
    <source>
        <strain evidence="3">Crithidia deanei Carvalho (ATCC PRA-265)</strain>
    </source>
</reference>
<protein>
    <submittedName>
        <fullName evidence="2">Uncharacterized protein</fullName>
    </submittedName>
</protein>
<organism evidence="2 3">
    <name type="scientific">Angomonas deanei</name>
    <dbReference type="NCBI Taxonomy" id="59799"/>
    <lineage>
        <taxon>Eukaryota</taxon>
        <taxon>Discoba</taxon>
        <taxon>Euglenozoa</taxon>
        <taxon>Kinetoplastea</taxon>
        <taxon>Metakinetoplastina</taxon>
        <taxon>Trypanosomatida</taxon>
        <taxon>Trypanosomatidae</taxon>
        <taxon>Strigomonadinae</taxon>
        <taxon>Angomonas</taxon>
    </lineage>
</organism>
<proteinExistence type="predicted"/>
<feature type="region of interest" description="Disordered" evidence="1">
    <location>
        <begin position="71"/>
        <end position="106"/>
    </location>
</feature>
<evidence type="ECO:0000256" key="1">
    <source>
        <dbReference type="SAM" id="MobiDB-lite"/>
    </source>
</evidence>
<dbReference type="VEuPathDB" id="TriTrypDB:ADEAN_000439000"/>
<sequence>MEIKWTSLIQRLLNLLRDNNSKVCQVGEALTSQTADCCNDMQQLIQSLQQHVISNSTINHQNSYVENSTSEIMNNDNNNNNNNSSTQEALRRKYGDSGFQTPNKNSVSPSVIMQVAESVLDFSNVLQYEVLQAAEALRMITNDTLRETENL</sequence>
<name>A0A7G2CFJ0_9TRYP</name>
<dbReference type="EMBL" id="LR877151">
    <property type="protein sequence ID" value="CAD2216912.1"/>
    <property type="molecule type" value="Genomic_DNA"/>
</dbReference>
<gene>
    <name evidence="2" type="ORF">ADEAN_000439000</name>
</gene>
<feature type="compositionally biased region" description="Low complexity" evidence="1">
    <location>
        <begin position="74"/>
        <end position="83"/>
    </location>
</feature>
<dbReference type="Proteomes" id="UP000515908">
    <property type="component" value="Chromosome 07"/>
</dbReference>
<keyword evidence="3" id="KW-1185">Reference proteome</keyword>